<dbReference type="InterPro" id="IPR023346">
    <property type="entry name" value="Lysozyme-like_dom_sf"/>
</dbReference>
<protein>
    <submittedName>
        <fullName evidence="2">Transglycosylase SLT domain-containing protein</fullName>
    </submittedName>
</protein>
<dbReference type="AlphaFoldDB" id="A0A8J6N0M5"/>
<dbReference type="Proteomes" id="UP000650524">
    <property type="component" value="Unassembled WGS sequence"/>
</dbReference>
<dbReference type="EMBL" id="JACNJD010000248">
    <property type="protein sequence ID" value="MBC8177988.1"/>
    <property type="molecule type" value="Genomic_DNA"/>
</dbReference>
<evidence type="ECO:0000259" key="1">
    <source>
        <dbReference type="Pfam" id="PF01464"/>
    </source>
</evidence>
<feature type="domain" description="Transglycosylase SLT" evidence="1">
    <location>
        <begin position="117"/>
        <end position="229"/>
    </location>
</feature>
<dbReference type="Gene3D" id="3.40.190.10">
    <property type="entry name" value="Periplasmic binding protein-like II"/>
    <property type="match status" value="1"/>
</dbReference>
<evidence type="ECO:0000313" key="3">
    <source>
        <dbReference type="Proteomes" id="UP000650524"/>
    </source>
</evidence>
<comment type="caution">
    <text evidence="2">The sequence shown here is derived from an EMBL/GenBank/DDBJ whole genome shotgun (WGS) entry which is preliminary data.</text>
</comment>
<accession>A0A8J6N0M5</accession>
<dbReference type="SUPFAM" id="SSF53955">
    <property type="entry name" value="Lysozyme-like"/>
    <property type="match status" value="1"/>
</dbReference>
<dbReference type="Pfam" id="PF01464">
    <property type="entry name" value="SLT"/>
    <property type="match status" value="1"/>
</dbReference>
<name>A0A8J6N0M5_9DELT</name>
<proteinExistence type="predicted"/>
<dbReference type="SUPFAM" id="SSF53850">
    <property type="entry name" value="Periplasmic binding protein-like II"/>
    <property type="match status" value="1"/>
</dbReference>
<dbReference type="InterPro" id="IPR008258">
    <property type="entry name" value="Transglycosylase_SLT_dom_1"/>
</dbReference>
<reference evidence="2 3" key="1">
    <citation type="submission" date="2020-08" db="EMBL/GenBank/DDBJ databases">
        <title>Bridging the membrane lipid divide: bacteria of the FCB group superphylum have the potential to synthesize archaeal ether lipids.</title>
        <authorList>
            <person name="Villanueva L."/>
            <person name="Von Meijenfeldt F.A.B."/>
            <person name="Westbye A.B."/>
            <person name="Yadav S."/>
            <person name="Hopmans E.C."/>
            <person name="Dutilh B.E."/>
            <person name="Sinninghe Damste J.S."/>
        </authorList>
    </citation>
    <scope>NUCLEOTIDE SEQUENCE [LARGE SCALE GENOMIC DNA]</scope>
    <source>
        <strain evidence="2">NIOZ-UU27</strain>
    </source>
</reference>
<dbReference type="Gene3D" id="1.10.530.10">
    <property type="match status" value="1"/>
</dbReference>
<evidence type="ECO:0000313" key="2">
    <source>
        <dbReference type="EMBL" id="MBC8177988.1"/>
    </source>
</evidence>
<gene>
    <name evidence="2" type="ORF">H8E19_11340</name>
</gene>
<dbReference type="PANTHER" id="PTHR37423:SF2">
    <property type="entry name" value="MEMBRANE-BOUND LYTIC MUREIN TRANSGLYCOSYLASE C"/>
    <property type="match status" value="1"/>
</dbReference>
<organism evidence="2 3">
    <name type="scientific">Candidatus Desulfacyla euxinica</name>
    <dbReference type="NCBI Taxonomy" id="2841693"/>
    <lineage>
        <taxon>Bacteria</taxon>
        <taxon>Deltaproteobacteria</taxon>
        <taxon>Candidatus Desulfacyla</taxon>
    </lineage>
</organism>
<dbReference type="CDD" id="cd13403">
    <property type="entry name" value="MLTF-like"/>
    <property type="match status" value="1"/>
</dbReference>
<dbReference type="PANTHER" id="PTHR37423">
    <property type="entry name" value="SOLUBLE LYTIC MUREIN TRANSGLYCOSYLASE-RELATED"/>
    <property type="match status" value="1"/>
</dbReference>
<sequence length="287" mass="33350">MKPVDEYLEDEDLLEMVNAGLIPLIVVDDFLAKFWSQIFKNIILYPKIALNTDGEIAWMVRKNCPQLKKEINAFISSHKKGTLFGNIMFKRYFQNTKWARNCLTDDDLKRFKAAVGYFKKYGQKYGFDWLKVAALAYQESRIDQSKRSPAGAVGVMQILPDTAASDPINIPNIEKMEHNIHAGVKYLRWIYGNYFENEKMDRLNKLLFTLASYNAGPTRVKQLRREASKTGLDPNIWFRNVELVAAKRIGRETVQYVSNIYKYYVVYRIITDQRTKKKITTKATSNN</sequence>